<dbReference type="SUPFAM" id="SSF81296">
    <property type="entry name" value="E set domains"/>
    <property type="match status" value="1"/>
</dbReference>
<protein>
    <submittedName>
        <fullName evidence="2">Uncharacterized protein</fullName>
    </submittedName>
</protein>
<name>A0AAD8LK20_BABGI</name>
<dbReference type="InterPro" id="IPR013783">
    <property type="entry name" value="Ig-like_fold"/>
</dbReference>
<evidence type="ECO:0000313" key="2">
    <source>
        <dbReference type="EMBL" id="KAK1443002.1"/>
    </source>
</evidence>
<organism evidence="2 3">
    <name type="scientific">Babesia gibsoni</name>
    <dbReference type="NCBI Taxonomy" id="33632"/>
    <lineage>
        <taxon>Eukaryota</taxon>
        <taxon>Sar</taxon>
        <taxon>Alveolata</taxon>
        <taxon>Apicomplexa</taxon>
        <taxon>Aconoidasida</taxon>
        <taxon>Piroplasmida</taxon>
        <taxon>Babesiidae</taxon>
        <taxon>Babesia</taxon>
    </lineage>
</organism>
<dbReference type="InterPro" id="IPR014756">
    <property type="entry name" value="Ig_E-set"/>
</dbReference>
<sequence length="486" mass="54874">MECDIEHGYNYQLYTLRKDETISNICASKCRHRGAAFKGGVAGRCLKGILELYDKDGHPLVYTAPTIQAVLSHHANIYSDNEPVISRDVYTTPLGGNKYSILYMVEVAVPWRLSVLLPNGQHVKGSPFDIHIEPAEASPYTSIVTAVPHDGYESQHKEFLVQLKDGYGNKLTRGGVDLVTTFLGDGSVTSVQDCRDGTYRVMVYAEPESHFGQLRGNDLCRDKKGHAVTLVGKDIINSPFTLSVPPKVEEYSQECDAFERALNTYKQGIEKQRSIGRCYADLCASLVKQQHEAVKSYRSTRLQIVHTLPVKFIIDDNEGILQEKRNQLIERHNRLNEQIEELSAMVRQAEDARKEVIEELANRFEKSSKIHKDAVAAYNMVCKDIEKYASSIKEQQKMMKGLAEGDKDALKKLEEVKTMQKTLSDYYKGSGKTKQDTGRIQMRSRQYMGDDTASAMISVKPDRPNTLAFWMMEGRFKPPRESRSAV</sequence>
<reference evidence="2" key="1">
    <citation type="submission" date="2023-08" db="EMBL/GenBank/DDBJ databases">
        <title>Draft sequence of the Babesia gibsoni genome.</title>
        <authorList>
            <person name="Yamagishi J.Y."/>
            <person name="Xuan X.X."/>
        </authorList>
    </citation>
    <scope>NUCLEOTIDE SEQUENCE</scope>
    <source>
        <strain evidence="2">Azabu</strain>
    </source>
</reference>
<comment type="caution">
    <text evidence="2">The sequence shown here is derived from an EMBL/GenBank/DDBJ whole genome shotgun (WGS) entry which is preliminary data.</text>
</comment>
<gene>
    <name evidence="2" type="ORF">BgAZ_305200</name>
</gene>
<keyword evidence="1" id="KW-0175">Coiled coil</keyword>
<evidence type="ECO:0000313" key="3">
    <source>
        <dbReference type="Proteomes" id="UP001230268"/>
    </source>
</evidence>
<dbReference type="EMBL" id="JAVEPI010000003">
    <property type="protein sequence ID" value="KAK1443002.1"/>
    <property type="molecule type" value="Genomic_DNA"/>
</dbReference>
<keyword evidence="3" id="KW-1185">Reference proteome</keyword>
<proteinExistence type="predicted"/>
<dbReference type="Proteomes" id="UP001230268">
    <property type="component" value="Unassembled WGS sequence"/>
</dbReference>
<dbReference type="AlphaFoldDB" id="A0AAD8LK20"/>
<dbReference type="Gene3D" id="2.60.40.10">
    <property type="entry name" value="Immunoglobulins"/>
    <property type="match status" value="2"/>
</dbReference>
<feature type="coiled-coil region" evidence="1">
    <location>
        <begin position="318"/>
        <end position="359"/>
    </location>
</feature>
<accession>A0AAD8LK20</accession>
<evidence type="ECO:0000256" key="1">
    <source>
        <dbReference type="SAM" id="Coils"/>
    </source>
</evidence>